<proteinExistence type="predicted"/>
<accession>K1TR77</accession>
<protein>
    <submittedName>
        <fullName evidence="2">Dipeptidyl peptidase IV</fullName>
    </submittedName>
</protein>
<organism evidence="2">
    <name type="scientific">human gut metagenome</name>
    <dbReference type="NCBI Taxonomy" id="408170"/>
    <lineage>
        <taxon>unclassified sequences</taxon>
        <taxon>metagenomes</taxon>
        <taxon>organismal metagenomes</taxon>
    </lineage>
</organism>
<dbReference type="SUPFAM" id="SSF53474">
    <property type="entry name" value="alpha/beta-Hydrolases"/>
    <property type="match status" value="1"/>
</dbReference>
<comment type="caution">
    <text evidence="2">The sequence shown here is derived from an EMBL/GenBank/DDBJ whole genome shotgun (WGS) entry which is preliminary data.</text>
</comment>
<evidence type="ECO:0000259" key="1">
    <source>
        <dbReference type="Pfam" id="PF00326"/>
    </source>
</evidence>
<dbReference type="AlphaFoldDB" id="K1TR77"/>
<dbReference type="Pfam" id="PF00326">
    <property type="entry name" value="Peptidase_S9"/>
    <property type="match status" value="1"/>
</dbReference>
<name>K1TR77_9ZZZZ</name>
<reference evidence="2" key="1">
    <citation type="journal article" date="2013" name="Environ. Microbiol.">
        <title>Microbiota from the distal guts of lean and obese adolescents exhibit partial functional redundancy besides clear differences in community structure.</title>
        <authorList>
            <person name="Ferrer M."/>
            <person name="Ruiz A."/>
            <person name="Lanza F."/>
            <person name="Haange S.B."/>
            <person name="Oberbach A."/>
            <person name="Till H."/>
            <person name="Bargiela R."/>
            <person name="Campoy C."/>
            <person name="Segura M.T."/>
            <person name="Richter M."/>
            <person name="von Bergen M."/>
            <person name="Seifert J."/>
            <person name="Suarez A."/>
        </authorList>
    </citation>
    <scope>NUCLEOTIDE SEQUENCE</scope>
</reference>
<dbReference type="InterPro" id="IPR001375">
    <property type="entry name" value="Peptidase_S9_cat"/>
</dbReference>
<dbReference type="GO" id="GO:0008239">
    <property type="term" value="F:dipeptidyl-peptidase activity"/>
    <property type="evidence" value="ECO:0007669"/>
    <property type="project" value="TreeGrafter"/>
</dbReference>
<dbReference type="InterPro" id="IPR050278">
    <property type="entry name" value="Serine_Prot_S9B/DPPIV"/>
</dbReference>
<dbReference type="EMBL" id="AJWY01005749">
    <property type="protein sequence ID" value="EKC68775.1"/>
    <property type="molecule type" value="Genomic_DNA"/>
</dbReference>
<dbReference type="Gene3D" id="3.40.50.1820">
    <property type="entry name" value="alpha/beta hydrolase"/>
    <property type="match status" value="1"/>
</dbReference>
<dbReference type="InterPro" id="IPR029058">
    <property type="entry name" value="AB_hydrolase_fold"/>
</dbReference>
<dbReference type="GO" id="GO:0006508">
    <property type="term" value="P:proteolysis"/>
    <property type="evidence" value="ECO:0007669"/>
    <property type="project" value="InterPro"/>
</dbReference>
<gene>
    <name evidence="2" type="ORF">LEA_08617</name>
</gene>
<evidence type="ECO:0000313" key="2">
    <source>
        <dbReference type="EMBL" id="EKC68775.1"/>
    </source>
</evidence>
<sequence length="61" mass="6820">MSMSEGTPIFKAGVAVAAPTDWRFYDSVYTERFMRTPKENMEGYNAASAINRANKLNGELL</sequence>
<dbReference type="PANTHER" id="PTHR11731">
    <property type="entry name" value="PROTEASE FAMILY S9B,C DIPEPTIDYL-PEPTIDASE IV-RELATED"/>
    <property type="match status" value="1"/>
</dbReference>
<dbReference type="GO" id="GO:0008236">
    <property type="term" value="F:serine-type peptidase activity"/>
    <property type="evidence" value="ECO:0007669"/>
    <property type="project" value="InterPro"/>
</dbReference>
<feature type="domain" description="Peptidase S9 prolyl oligopeptidase catalytic" evidence="1">
    <location>
        <begin position="4"/>
        <end position="57"/>
    </location>
</feature>
<dbReference type="PANTHER" id="PTHR11731:SF193">
    <property type="entry name" value="DIPEPTIDYL PEPTIDASE 9"/>
    <property type="match status" value="1"/>
</dbReference>
<feature type="non-terminal residue" evidence="2">
    <location>
        <position position="61"/>
    </location>
</feature>